<evidence type="ECO:0008006" key="3">
    <source>
        <dbReference type="Google" id="ProtNLM"/>
    </source>
</evidence>
<sequence length="115" mass="12411">MKTDTYTKSVLTIIAVCLSIIVLKDIDIIPKAYAEGSTTTLSNYGLVPVNEDGTITVKLDTSNEIDVNIKSISTYDKLKVDLNQISTSEELNVNIDEIGGSYVSSGGPIKVKIQN</sequence>
<dbReference type="RefSeq" id="WP_378182270.1">
    <property type="nucleotide sequence ID" value="NZ_JBHULE010000019.1"/>
</dbReference>
<keyword evidence="2" id="KW-1185">Reference proteome</keyword>
<accession>A0ABW5LLB7</accession>
<dbReference type="Proteomes" id="UP001597319">
    <property type="component" value="Unassembled WGS sequence"/>
</dbReference>
<gene>
    <name evidence="1" type="ORF">ACFSR1_16170</name>
</gene>
<name>A0ABW5LLB7_9FLAO</name>
<dbReference type="EMBL" id="JBHULE010000019">
    <property type="protein sequence ID" value="MFD2564217.1"/>
    <property type="molecule type" value="Genomic_DNA"/>
</dbReference>
<protein>
    <recommendedName>
        <fullName evidence="3">Auto-transporter adhesin head GIN domain-containing protein</fullName>
    </recommendedName>
</protein>
<evidence type="ECO:0000313" key="2">
    <source>
        <dbReference type="Proteomes" id="UP001597319"/>
    </source>
</evidence>
<organism evidence="1 2">
    <name type="scientific">Aquimarina rubra</name>
    <dbReference type="NCBI Taxonomy" id="1920033"/>
    <lineage>
        <taxon>Bacteria</taxon>
        <taxon>Pseudomonadati</taxon>
        <taxon>Bacteroidota</taxon>
        <taxon>Flavobacteriia</taxon>
        <taxon>Flavobacteriales</taxon>
        <taxon>Flavobacteriaceae</taxon>
        <taxon>Aquimarina</taxon>
    </lineage>
</organism>
<reference evidence="2" key="1">
    <citation type="journal article" date="2019" name="Int. J. Syst. Evol. Microbiol.">
        <title>The Global Catalogue of Microorganisms (GCM) 10K type strain sequencing project: providing services to taxonomists for standard genome sequencing and annotation.</title>
        <authorList>
            <consortium name="The Broad Institute Genomics Platform"/>
            <consortium name="The Broad Institute Genome Sequencing Center for Infectious Disease"/>
            <person name="Wu L."/>
            <person name="Ma J."/>
        </authorList>
    </citation>
    <scope>NUCLEOTIDE SEQUENCE [LARGE SCALE GENOMIC DNA]</scope>
    <source>
        <strain evidence="2">KCTC 52274</strain>
    </source>
</reference>
<proteinExistence type="predicted"/>
<comment type="caution">
    <text evidence="1">The sequence shown here is derived from an EMBL/GenBank/DDBJ whole genome shotgun (WGS) entry which is preliminary data.</text>
</comment>
<evidence type="ECO:0000313" key="1">
    <source>
        <dbReference type="EMBL" id="MFD2564217.1"/>
    </source>
</evidence>